<dbReference type="Pfam" id="PF02467">
    <property type="entry name" value="Whib"/>
    <property type="match status" value="1"/>
</dbReference>
<gene>
    <name evidence="3" type="ORF">nbrc107696_15670</name>
</gene>
<evidence type="ECO:0000259" key="2">
    <source>
        <dbReference type="PROSITE" id="PS51674"/>
    </source>
</evidence>
<keyword evidence="4" id="KW-1185">Reference proteome</keyword>
<protein>
    <recommendedName>
        <fullName evidence="2">4Fe-4S Wbl-type domain-containing protein</fullName>
    </recommendedName>
</protein>
<evidence type="ECO:0000313" key="3">
    <source>
        <dbReference type="EMBL" id="GEE01121.1"/>
    </source>
</evidence>
<evidence type="ECO:0000313" key="4">
    <source>
        <dbReference type="Proteomes" id="UP000444960"/>
    </source>
</evidence>
<dbReference type="RefSeq" id="WP_161894956.1">
    <property type="nucleotide sequence ID" value="NZ_BJOV01000003.1"/>
</dbReference>
<dbReference type="EMBL" id="BJOV01000003">
    <property type="protein sequence ID" value="GEE01121.1"/>
    <property type="molecule type" value="Genomic_DNA"/>
</dbReference>
<dbReference type="InterPro" id="IPR034768">
    <property type="entry name" value="4FE4S_WBL"/>
</dbReference>
<evidence type="ECO:0000256" key="1">
    <source>
        <dbReference type="SAM" id="MobiDB-lite"/>
    </source>
</evidence>
<dbReference type="PROSITE" id="PS51674">
    <property type="entry name" value="4FE4S_WBL"/>
    <property type="match status" value="1"/>
</dbReference>
<dbReference type="AlphaFoldDB" id="A0A7I9V7Q4"/>
<dbReference type="Proteomes" id="UP000444960">
    <property type="component" value="Unassembled WGS sequence"/>
</dbReference>
<name>A0A7I9V7Q4_9ACTN</name>
<dbReference type="OrthoDB" id="4428041at2"/>
<comment type="caution">
    <text evidence="3">The sequence shown here is derived from an EMBL/GenBank/DDBJ whole genome shotgun (WGS) entry which is preliminary data.</text>
</comment>
<organism evidence="3 4">
    <name type="scientific">Gordonia spumicola</name>
    <dbReference type="NCBI Taxonomy" id="589161"/>
    <lineage>
        <taxon>Bacteria</taxon>
        <taxon>Bacillati</taxon>
        <taxon>Actinomycetota</taxon>
        <taxon>Actinomycetes</taxon>
        <taxon>Mycobacteriales</taxon>
        <taxon>Gordoniaceae</taxon>
        <taxon>Gordonia</taxon>
    </lineage>
</organism>
<accession>A0A7I9V7Q4</accession>
<reference evidence="4" key="1">
    <citation type="submission" date="2019-06" db="EMBL/GenBank/DDBJ databases">
        <title>Gordonia isolated from sludge of a wastewater treatment plant.</title>
        <authorList>
            <person name="Tamura T."/>
            <person name="Aoyama K."/>
            <person name="Kang Y."/>
            <person name="Saito S."/>
            <person name="Akiyama N."/>
            <person name="Yazawa K."/>
            <person name="Gonoi T."/>
            <person name="Mikami Y."/>
        </authorList>
    </citation>
    <scope>NUCLEOTIDE SEQUENCE [LARGE SCALE GENOMIC DNA]</scope>
    <source>
        <strain evidence="4">NBRC 107696</strain>
    </source>
</reference>
<feature type="domain" description="4Fe-4S Wbl-type" evidence="2">
    <location>
        <begin position="32"/>
        <end position="102"/>
    </location>
</feature>
<sequence>MARPPSVRLVDPPWIEFAKRVLAGTPNLSGAACIGRHGLFDEQAHEDGETAETAARRHQEAAELCRRCPVLGACRTAWVDTPGVRHRPSGVIGGRTPATTTRGRPRMEAS</sequence>
<proteinExistence type="predicted"/>
<dbReference type="PROSITE" id="PS51257">
    <property type="entry name" value="PROKAR_LIPOPROTEIN"/>
    <property type="match status" value="1"/>
</dbReference>
<feature type="region of interest" description="Disordered" evidence="1">
    <location>
        <begin position="82"/>
        <end position="110"/>
    </location>
</feature>